<dbReference type="PROSITE" id="PS50858">
    <property type="entry name" value="BSD"/>
    <property type="match status" value="1"/>
</dbReference>
<organism evidence="4 5">
    <name type="scientific">Chloropicon primus</name>
    <dbReference type="NCBI Taxonomy" id="1764295"/>
    <lineage>
        <taxon>Eukaryota</taxon>
        <taxon>Viridiplantae</taxon>
        <taxon>Chlorophyta</taxon>
        <taxon>Chloropicophyceae</taxon>
        <taxon>Chloropicales</taxon>
        <taxon>Chloropicaceae</taxon>
        <taxon>Chloropicon</taxon>
    </lineage>
</organism>
<feature type="coiled-coil region" evidence="1">
    <location>
        <begin position="482"/>
        <end position="509"/>
    </location>
</feature>
<keyword evidence="4" id="KW-0648">Protein biosynthesis</keyword>
<gene>
    <name evidence="4" type="ORF">A3770_09p53980</name>
</gene>
<keyword evidence="1" id="KW-0175">Coiled coil</keyword>
<keyword evidence="5" id="KW-1185">Reference proteome</keyword>
<dbReference type="GO" id="GO:0006351">
    <property type="term" value="P:DNA-templated transcription"/>
    <property type="evidence" value="ECO:0007669"/>
    <property type="project" value="InterPro"/>
</dbReference>
<dbReference type="AlphaFoldDB" id="A0A5B8MTW4"/>
<accession>A0A5B8MTW4</accession>
<feature type="compositionally biased region" description="Basic and acidic residues" evidence="2">
    <location>
        <begin position="395"/>
        <end position="406"/>
    </location>
</feature>
<feature type="region of interest" description="Disordered" evidence="2">
    <location>
        <begin position="388"/>
        <end position="416"/>
    </location>
</feature>
<evidence type="ECO:0000256" key="1">
    <source>
        <dbReference type="SAM" id="Coils"/>
    </source>
</evidence>
<dbReference type="GO" id="GO:0003743">
    <property type="term" value="F:translation initiation factor activity"/>
    <property type="evidence" value="ECO:0007669"/>
    <property type="project" value="UniProtKB-KW"/>
</dbReference>
<dbReference type="EMBL" id="CP031042">
    <property type="protein sequence ID" value="QDZ22880.1"/>
    <property type="molecule type" value="Genomic_DNA"/>
</dbReference>
<keyword evidence="4" id="KW-0396">Initiation factor</keyword>
<evidence type="ECO:0000313" key="5">
    <source>
        <dbReference type="Proteomes" id="UP000316726"/>
    </source>
</evidence>
<dbReference type="Gene3D" id="6.10.140.1200">
    <property type="match status" value="1"/>
</dbReference>
<dbReference type="PANTHER" id="PTHR12856">
    <property type="entry name" value="TRANSCRIPTION INITIATION FACTOR IIH-RELATED"/>
    <property type="match status" value="1"/>
</dbReference>
<evidence type="ECO:0000259" key="3">
    <source>
        <dbReference type="PROSITE" id="PS50858"/>
    </source>
</evidence>
<dbReference type="Pfam" id="PF03909">
    <property type="entry name" value="BSD"/>
    <property type="match status" value="1"/>
</dbReference>
<sequence length="609" mass="67728">MGGYRCVADRQVAKGVWIPGKVECVGRAGLLWEATGVEDPTVREKVEESLLSSKPNSSSAEIAKAFRLEVMLEDIVGHPQRSKPPTKPLMRLQVQPPNKAKSSVVLRFVTDESRDTIIDVIQPLLAQLRKGSGTPGKGGDPFASVSGTNVQAKRKLLLKNEDLGELYKQVVATGAVTDQEFWVTKRKLLEKELSSVQQTQKRGKSSAMLADVELTNDGKNFVVNFKLTDEVKKHIFAEKPKVYQSYLKNVPSKLSEKEFWTKYCRHLYYQKVSKKNKKQKLNTGGIGKSIEEAEEKELMKELFTENDGERRKRQALKEKKVTSVDPSIDLTTDHHDGFSEGYGLRHNAAGVIGDTSRLKTSSLVRDLNRHAAVVVSNAPETVGEAVELAGLAPKGKREPASSKGRDPGGSQNVRPRAQASILDDLVQARTEGFEALDVRERSLRTEAAAEGSRGSKTTEREAAMSLLRGLREVRVKMPLTTSEEEKGVLEELEKRNRLIQSRNSMLRSVANGDGPEGSDQEVFQQVRRASIAVNELLRHFWASFPLSSEHRIEKVKRINQALVAQYEKIEKMRSNLDSGTTQFARPLIGQVLAVCDKAFEKYDAAELVN</sequence>
<dbReference type="InterPro" id="IPR027079">
    <property type="entry name" value="Tfb1/GTF2H1"/>
</dbReference>
<protein>
    <submittedName>
        <fullName evidence="4">Subunit 1 of transcription initiation factor TFIIH</fullName>
    </submittedName>
</protein>
<reference evidence="4 5" key="1">
    <citation type="submission" date="2018-07" db="EMBL/GenBank/DDBJ databases">
        <title>The complete nuclear genome of the prasinophyte Chloropicon primus (CCMP1205).</title>
        <authorList>
            <person name="Pombert J.-F."/>
            <person name="Otis C."/>
            <person name="Turmel M."/>
            <person name="Lemieux C."/>
        </authorList>
    </citation>
    <scope>NUCLEOTIDE SEQUENCE [LARGE SCALE GENOMIC DNA]</scope>
    <source>
        <strain evidence="4 5">CCMP1205</strain>
    </source>
</reference>
<evidence type="ECO:0000313" key="4">
    <source>
        <dbReference type="EMBL" id="QDZ22880.1"/>
    </source>
</evidence>
<dbReference type="InterPro" id="IPR035925">
    <property type="entry name" value="BSD_dom_sf"/>
</dbReference>
<proteinExistence type="predicted"/>
<dbReference type="Proteomes" id="UP000316726">
    <property type="component" value="Chromosome 9"/>
</dbReference>
<dbReference type="GO" id="GO:0000439">
    <property type="term" value="C:transcription factor TFIIH core complex"/>
    <property type="evidence" value="ECO:0007669"/>
    <property type="project" value="InterPro"/>
</dbReference>
<evidence type="ECO:0000256" key="2">
    <source>
        <dbReference type="SAM" id="MobiDB-lite"/>
    </source>
</evidence>
<name>A0A5B8MTW4_9CHLO</name>
<dbReference type="SUPFAM" id="SSF140383">
    <property type="entry name" value="BSD domain-like"/>
    <property type="match status" value="1"/>
</dbReference>
<dbReference type="STRING" id="1764295.A0A5B8MTW4"/>
<feature type="domain" description="BSD" evidence="3">
    <location>
        <begin position="229"/>
        <end position="271"/>
    </location>
</feature>
<dbReference type="InterPro" id="IPR005607">
    <property type="entry name" value="BSD_dom"/>
</dbReference>
<dbReference type="GO" id="GO:0006289">
    <property type="term" value="P:nucleotide-excision repair"/>
    <property type="evidence" value="ECO:0007669"/>
    <property type="project" value="InterPro"/>
</dbReference>
<dbReference type="SMART" id="SM00751">
    <property type="entry name" value="BSD"/>
    <property type="match status" value="2"/>
</dbReference>
<dbReference type="OrthoDB" id="360521at2759"/>